<feature type="transmembrane region" description="Helical" evidence="8">
    <location>
        <begin position="59"/>
        <end position="87"/>
    </location>
</feature>
<feature type="transmembrane region" description="Helical" evidence="8">
    <location>
        <begin position="267"/>
        <end position="286"/>
    </location>
</feature>
<comment type="subcellular location">
    <subcellularLocation>
        <location evidence="1">Membrane</location>
        <topology evidence="1">Multi-pass membrane protein</topology>
    </subcellularLocation>
</comment>
<keyword evidence="4 8" id="KW-0812">Transmembrane</keyword>
<comment type="similarity">
    <text evidence="2">Belongs to the nucleobase:cation symporter-2 (NCS2) (TC 2.A.40) family.</text>
</comment>
<feature type="transmembrane region" description="Helical" evidence="8">
    <location>
        <begin position="242"/>
        <end position="260"/>
    </location>
</feature>
<feature type="transmembrane region" description="Helical" evidence="8">
    <location>
        <begin position="165"/>
        <end position="187"/>
    </location>
</feature>
<evidence type="ECO:0000256" key="1">
    <source>
        <dbReference type="ARBA" id="ARBA00004141"/>
    </source>
</evidence>
<feature type="transmembrane region" description="Helical" evidence="8">
    <location>
        <begin position="461"/>
        <end position="480"/>
    </location>
</feature>
<dbReference type="InterPro" id="IPR006042">
    <property type="entry name" value="Xan_ur_permease"/>
</dbReference>
<dbReference type="NCBIfam" id="TIGR00801">
    <property type="entry name" value="ncs2"/>
    <property type="match status" value="1"/>
</dbReference>
<dbReference type="EMBL" id="BEGY01000045">
    <property type="protein sequence ID" value="GAX79698.1"/>
    <property type="molecule type" value="Genomic_DNA"/>
</dbReference>
<keyword evidence="3" id="KW-0813">Transport</keyword>
<dbReference type="PANTHER" id="PTHR42810:SF2">
    <property type="entry name" value="PURINE PERMEASE C1399.01C-RELATED"/>
    <property type="match status" value="1"/>
</dbReference>
<evidence type="ECO:0000256" key="7">
    <source>
        <dbReference type="SAM" id="MobiDB-lite"/>
    </source>
</evidence>
<dbReference type="AlphaFoldDB" id="A0A250X9F1"/>
<keyword evidence="5 8" id="KW-1133">Transmembrane helix</keyword>
<dbReference type="InterPro" id="IPR006043">
    <property type="entry name" value="NCS2"/>
</dbReference>
<feature type="transmembrane region" description="Helical" evidence="8">
    <location>
        <begin position="401"/>
        <end position="423"/>
    </location>
</feature>
<sequence length="590" mass="63342">MLDMDHFKANMHSKDYWRHMLLGSYDYKYLCMPTWPYCRSPENQRRTSPLFGLNDHLGLITALVMGFQHCLAMTAGLITPPILIGLYCEGPECSRQVTYIIQAALLVCAISTAIQVTGFRMGPFAWGSGILSVMGVSFTSVNIWENAISTMMGQGLTWAQAYGKMLGTTAFCAVTPFLISFLPFPILRRVFPPVVTSSTIMLIGINLCGTGFENWGGGAGCFYGGLCSGNGYVELPFGNAEYVGMGFFVFAMICVCEVFGSPFIRNGSVFLSLLVGYVFAVIVPSAQTGQSFVNQDIINASPSATFLWTTTFPLGVYAPAILPMIIVFLITSIECMGDTTATSEASGLETTGPILMTRIKGALLNDGLTSIFSSLAMSMPLTTFAQNNGVIALTNVGSRQAGWACAFWLLLLGIFAKFGGWVQSIPNCILGGMTTFLFANVISSGIKILLVAGPLRRRERFILTCGLSLGIGVTLVPSFPTNDLWPPYTDPNSAGSVFRASILAILESGFCLAAITTLILNLIIPQEIESDDSTATASNMKSMPSGLDKPFLDEEGNTPPQTPHASKKTVPPTVQIATANKEGLEMGAKP</sequence>
<accession>A0A250X9F1</accession>
<feature type="transmembrane region" description="Helical" evidence="8">
    <location>
        <begin position="306"/>
        <end position="330"/>
    </location>
</feature>
<feature type="transmembrane region" description="Helical" evidence="8">
    <location>
        <begin position="124"/>
        <end position="144"/>
    </location>
</feature>
<name>A0A250X9F1_9CHLO</name>
<dbReference type="Proteomes" id="UP000232323">
    <property type="component" value="Unassembled WGS sequence"/>
</dbReference>
<dbReference type="GO" id="GO:0005886">
    <property type="term" value="C:plasma membrane"/>
    <property type="evidence" value="ECO:0007669"/>
    <property type="project" value="TreeGrafter"/>
</dbReference>
<evidence type="ECO:0000313" key="10">
    <source>
        <dbReference type="Proteomes" id="UP000232323"/>
    </source>
</evidence>
<feature type="region of interest" description="Disordered" evidence="7">
    <location>
        <begin position="534"/>
        <end position="590"/>
    </location>
</feature>
<dbReference type="STRING" id="1157962.A0A250X9F1"/>
<feature type="transmembrane region" description="Helical" evidence="8">
    <location>
        <begin position="500"/>
        <end position="524"/>
    </location>
</feature>
<feature type="transmembrane region" description="Helical" evidence="8">
    <location>
        <begin position="429"/>
        <end position="449"/>
    </location>
</feature>
<evidence type="ECO:0000256" key="8">
    <source>
        <dbReference type="SAM" id="Phobius"/>
    </source>
</evidence>
<keyword evidence="6 8" id="KW-0472">Membrane</keyword>
<keyword evidence="10" id="KW-1185">Reference proteome</keyword>
<reference evidence="9 10" key="1">
    <citation type="submission" date="2017-08" db="EMBL/GenBank/DDBJ databases">
        <title>Acidophilic green algal genome provides insights into adaptation to an acidic environment.</title>
        <authorList>
            <person name="Hirooka S."/>
            <person name="Hirose Y."/>
            <person name="Kanesaki Y."/>
            <person name="Higuchi S."/>
            <person name="Fujiwara T."/>
            <person name="Onuma R."/>
            <person name="Era A."/>
            <person name="Ohbayashi R."/>
            <person name="Uzuka A."/>
            <person name="Nozaki H."/>
            <person name="Yoshikawa H."/>
            <person name="Miyagishima S.Y."/>
        </authorList>
    </citation>
    <scope>NUCLEOTIDE SEQUENCE [LARGE SCALE GENOMIC DNA]</scope>
    <source>
        <strain evidence="9 10">NIES-2499</strain>
    </source>
</reference>
<comment type="caution">
    <text evidence="9">The sequence shown here is derived from an EMBL/GenBank/DDBJ whole genome shotgun (WGS) entry which is preliminary data.</text>
</comment>
<organism evidence="9 10">
    <name type="scientific">Chlamydomonas eustigma</name>
    <dbReference type="NCBI Taxonomy" id="1157962"/>
    <lineage>
        <taxon>Eukaryota</taxon>
        <taxon>Viridiplantae</taxon>
        <taxon>Chlorophyta</taxon>
        <taxon>core chlorophytes</taxon>
        <taxon>Chlorophyceae</taxon>
        <taxon>CS clade</taxon>
        <taxon>Chlamydomonadales</taxon>
        <taxon>Chlamydomonadaceae</taxon>
        <taxon>Chlamydomonas</taxon>
    </lineage>
</organism>
<evidence type="ECO:0000256" key="4">
    <source>
        <dbReference type="ARBA" id="ARBA00022692"/>
    </source>
</evidence>
<dbReference type="PANTHER" id="PTHR42810">
    <property type="entry name" value="PURINE PERMEASE C1399.01C-RELATED"/>
    <property type="match status" value="1"/>
</dbReference>
<evidence type="ECO:0000256" key="6">
    <source>
        <dbReference type="ARBA" id="ARBA00023136"/>
    </source>
</evidence>
<protein>
    <recommendedName>
        <fullName evidence="11">Purine permease</fullName>
    </recommendedName>
</protein>
<evidence type="ECO:0008006" key="11">
    <source>
        <dbReference type="Google" id="ProtNLM"/>
    </source>
</evidence>
<evidence type="ECO:0000313" key="9">
    <source>
        <dbReference type="EMBL" id="GAX79698.1"/>
    </source>
</evidence>
<evidence type="ECO:0000256" key="3">
    <source>
        <dbReference type="ARBA" id="ARBA00022448"/>
    </source>
</evidence>
<evidence type="ECO:0000256" key="2">
    <source>
        <dbReference type="ARBA" id="ARBA00008821"/>
    </source>
</evidence>
<dbReference type="Pfam" id="PF00860">
    <property type="entry name" value="Xan_ur_permease"/>
    <property type="match status" value="1"/>
</dbReference>
<dbReference type="OrthoDB" id="1641903at2759"/>
<feature type="transmembrane region" description="Helical" evidence="8">
    <location>
        <begin position="99"/>
        <end position="118"/>
    </location>
</feature>
<proteinExistence type="inferred from homology"/>
<gene>
    <name evidence="9" type="ORF">CEUSTIGMA_g7139.t1</name>
</gene>
<dbReference type="GO" id="GO:0042907">
    <property type="term" value="F:xanthine transmembrane transporter activity"/>
    <property type="evidence" value="ECO:0007669"/>
    <property type="project" value="TreeGrafter"/>
</dbReference>
<evidence type="ECO:0000256" key="5">
    <source>
        <dbReference type="ARBA" id="ARBA00022989"/>
    </source>
</evidence>